<protein>
    <recommendedName>
        <fullName evidence="5">CBM-cenC domain-containing protein</fullName>
    </recommendedName>
</protein>
<keyword evidence="2" id="KW-0732">Signal</keyword>
<dbReference type="Proteomes" id="UP001152024">
    <property type="component" value="Unassembled WGS sequence"/>
</dbReference>
<evidence type="ECO:0008006" key="5">
    <source>
        <dbReference type="Google" id="ProtNLM"/>
    </source>
</evidence>
<feature type="region of interest" description="Disordered" evidence="1">
    <location>
        <begin position="68"/>
        <end position="93"/>
    </location>
</feature>
<evidence type="ECO:0000313" key="3">
    <source>
        <dbReference type="EMBL" id="KAJ4123057.1"/>
    </source>
</evidence>
<gene>
    <name evidence="3" type="ORF">NW768_010050</name>
</gene>
<feature type="signal peptide" evidence="2">
    <location>
        <begin position="1"/>
        <end position="21"/>
    </location>
</feature>
<reference evidence="3" key="1">
    <citation type="submission" date="2022-09" db="EMBL/GenBank/DDBJ databases">
        <title>Fusarium specimens isolated from Avocado Roots.</title>
        <authorList>
            <person name="Stajich J."/>
            <person name="Roper C."/>
            <person name="Heimlech-Rivalta G."/>
        </authorList>
    </citation>
    <scope>NUCLEOTIDE SEQUENCE</scope>
    <source>
        <strain evidence="3">CF00095</strain>
    </source>
</reference>
<evidence type="ECO:0000256" key="1">
    <source>
        <dbReference type="SAM" id="MobiDB-lite"/>
    </source>
</evidence>
<proteinExistence type="predicted"/>
<comment type="caution">
    <text evidence="3">The sequence shown here is derived from an EMBL/GenBank/DDBJ whole genome shotgun (WGS) entry which is preliminary data.</text>
</comment>
<organism evidence="3 4">
    <name type="scientific">Fusarium equiseti</name>
    <name type="common">Fusarium scirpi</name>
    <dbReference type="NCBI Taxonomy" id="61235"/>
    <lineage>
        <taxon>Eukaryota</taxon>
        <taxon>Fungi</taxon>
        <taxon>Dikarya</taxon>
        <taxon>Ascomycota</taxon>
        <taxon>Pezizomycotina</taxon>
        <taxon>Sordariomycetes</taxon>
        <taxon>Hypocreomycetidae</taxon>
        <taxon>Hypocreales</taxon>
        <taxon>Nectriaceae</taxon>
        <taxon>Fusarium</taxon>
        <taxon>Fusarium incarnatum-equiseti species complex</taxon>
    </lineage>
</organism>
<dbReference type="EMBL" id="JAOQBH010000018">
    <property type="protein sequence ID" value="KAJ4123057.1"/>
    <property type="molecule type" value="Genomic_DNA"/>
</dbReference>
<accession>A0ABQ8R1U1</accession>
<name>A0ABQ8R1U1_FUSEQ</name>
<evidence type="ECO:0000256" key="2">
    <source>
        <dbReference type="SAM" id="SignalP"/>
    </source>
</evidence>
<feature type="chain" id="PRO_5045985804" description="CBM-cenC domain-containing protein" evidence="2">
    <location>
        <begin position="22"/>
        <end position="312"/>
    </location>
</feature>
<sequence>MRYLLLFRAAALLASVDLGDASPCRPASSATIPIDVESTSTFFSSFPESLSTEISTVSLDAQTDTIKTTTETSPTEELSTATTEFTATGTPSEASLTTTGFTAEVLTTDTLPGAINDLTETVSSIQFTDIVSTATTSPAETPTYTNLVKNGDFRLVAQQGELLHGFETNLGRLTTQFGYTGSGSDETNGAMLQANLISPLASNLYLKQKISIPKGCRVAARLMYSLREEPATSYRYTCNLIMYVQGKIVAQKRFAGDLALGMWMPLEGEADAAAGDGDLFVVLQCSGTRGNVLVVVDQIVVSDEVSLGDLLG</sequence>
<evidence type="ECO:0000313" key="4">
    <source>
        <dbReference type="Proteomes" id="UP001152024"/>
    </source>
</evidence>
<keyword evidence="4" id="KW-1185">Reference proteome</keyword>